<name>A0A8S1F165_9PELO</name>
<keyword evidence="3" id="KW-0328">Glycosyltransferase</keyword>
<evidence type="ECO:0000256" key="6">
    <source>
        <dbReference type="ARBA" id="ARBA00022968"/>
    </source>
</evidence>
<evidence type="ECO:0000256" key="5">
    <source>
        <dbReference type="ARBA" id="ARBA00022692"/>
    </source>
</evidence>
<dbReference type="OrthoDB" id="2019572at2759"/>
<evidence type="ECO:0000256" key="1">
    <source>
        <dbReference type="ARBA" id="ARBA00004606"/>
    </source>
</evidence>
<evidence type="ECO:0000313" key="12">
    <source>
        <dbReference type="Proteomes" id="UP000494206"/>
    </source>
</evidence>
<evidence type="ECO:0000256" key="9">
    <source>
        <dbReference type="ARBA" id="ARBA00023180"/>
    </source>
</evidence>
<dbReference type="PANTHER" id="PTHR19297">
    <property type="entry name" value="GLYCOSYLTRANSFERASE 14 FAMILY MEMBER"/>
    <property type="match status" value="1"/>
</dbReference>
<gene>
    <name evidence="11" type="ORF">CBOVIS_LOCUS9361</name>
</gene>
<dbReference type="PANTHER" id="PTHR19297:SF124">
    <property type="entry name" value="C-TYPE LECTIN DOMAIN-CONTAINING PROTEIN-RELATED"/>
    <property type="match status" value="1"/>
</dbReference>
<dbReference type="InterPro" id="IPR003406">
    <property type="entry name" value="Glyco_trans_14"/>
</dbReference>
<keyword evidence="12" id="KW-1185">Reference proteome</keyword>
<comment type="similarity">
    <text evidence="10">Belongs to the glycosyltransferase 14 family.</text>
</comment>
<organism evidence="11 12">
    <name type="scientific">Caenorhabditis bovis</name>
    <dbReference type="NCBI Taxonomy" id="2654633"/>
    <lineage>
        <taxon>Eukaryota</taxon>
        <taxon>Metazoa</taxon>
        <taxon>Ecdysozoa</taxon>
        <taxon>Nematoda</taxon>
        <taxon>Chromadorea</taxon>
        <taxon>Rhabditida</taxon>
        <taxon>Rhabditina</taxon>
        <taxon>Rhabditomorpha</taxon>
        <taxon>Rhabditoidea</taxon>
        <taxon>Rhabditidae</taxon>
        <taxon>Peloderinae</taxon>
        <taxon>Caenorhabditis</taxon>
    </lineage>
</organism>
<dbReference type="Pfam" id="PF02485">
    <property type="entry name" value="Branch"/>
    <property type="match status" value="1"/>
</dbReference>
<keyword evidence="5" id="KW-0812">Transmembrane</keyword>
<evidence type="ECO:0000256" key="4">
    <source>
        <dbReference type="ARBA" id="ARBA00022679"/>
    </source>
</evidence>
<keyword evidence="8" id="KW-0472">Membrane</keyword>
<evidence type="ECO:0000256" key="8">
    <source>
        <dbReference type="ARBA" id="ARBA00023136"/>
    </source>
</evidence>
<evidence type="ECO:0000256" key="2">
    <source>
        <dbReference type="ARBA" id="ARBA00004922"/>
    </source>
</evidence>
<keyword evidence="4" id="KW-0808">Transferase</keyword>
<dbReference type="Proteomes" id="UP000494206">
    <property type="component" value="Unassembled WGS sequence"/>
</dbReference>
<dbReference type="GO" id="GO:0016020">
    <property type="term" value="C:membrane"/>
    <property type="evidence" value="ECO:0007669"/>
    <property type="project" value="UniProtKB-SubCell"/>
</dbReference>
<evidence type="ECO:0000256" key="10">
    <source>
        <dbReference type="ARBA" id="ARBA00038150"/>
    </source>
</evidence>
<dbReference type="GO" id="GO:0008375">
    <property type="term" value="F:acetylglucosaminyltransferase activity"/>
    <property type="evidence" value="ECO:0007669"/>
    <property type="project" value="TreeGrafter"/>
</dbReference>
<comment type="caution">
    <text evidence="11">The sequence shown here is derived from an EMBL/GenBank/DDBJ whole genome shotgun (WGS) entry which is preliminary data.</text>
</comment>
<sequence>MAFRRFFHFNSVPLSREEAEFPLAYGIVAYKSPIQFLYMLSAFYHPQNVYCIAVGANSKLDFQNLVEDVSKCYPNVYLMKRPEIRWGSFEIINSVYECLEFLATLKVPWKYFQYLSGFDAPLKTNLEMVRIFKALRGSPNFEFKKYEAKRAKTQNLSKFPLKLFKSSLSALIPRESANDMTKSEMVHRLLKFLEGTEIADESFWATVLANKDVFPIFGAINGSELMETLDKFQSTTSLVFRNYYISRRQIWEGDPCHGHFKSGSCVFGIGDLPSLLNSKELVGHKFYVEDSPTAFVCVLKEIQQRSMRPADFNTTFYENLPQIELVQGVPAANLTNLKWFL</sequence>
<keyword evidence="7" id="KW-1133">Transmembrane helix</keyword>
<evidence type="ECO:0000256" key="3">
    <source>
        <dbReference type="ARBA" id="ARBA00022676"/>
    </source>
</evidence>
<keyword evidence="9" id="KW-0325">Glycoprotein</keyword>
<keyword evidence="6" id="KW-0735">Signal-anchor</keyword>
<protein>
    <submittedName>
        <fullName evidence="11">Uncharacterized protein</fullName>
    </submittedName>
</protein>
<evidence type="ECO:0000313" key="11">
    <source>
        <dbReference type="EMBL" id="CAB3407429.1"/>
    </source>
</evidence>
<comment type="subcellular location">
    <subcellularLocation>
        <location evidence="1">Membrane</location>
        <topology evidence="1">Single-pass type II membrane protein</topology>
    </subcellularLocation>
</comment>
<dbReference type="EMBL" id="CADEPM010000006">
    <property type="protein sequence ID" value="CAB3407429.1"/>
    <property type="molecule type" value="Genomic_DNA"/>
</dbReference>
<dbReference type="AlphaFoldDB" id="A0A8S1F165"/>
<reference evidence="11 12" key="1">
    <citation type="submission" date="2020-04" db="EMBL/GenBank/DDBJ databases">
        <authorList>
            <person name="Laetsch R D."/>
            <person name="Stevens L."/>
            <person name="Kumar S."/>
            <person name="Blaxter L. M."/>
        </authorList>
    </citation>
    <scope>NUCLEOTIDE SEQUENCE [LARGE SCALE GENOMIC DNA]</scope>
</reference>
<proteinExistence type="inferred from homology"/>
<comment type="pathway">
    <text evidence="2">Protein modification; protein glycosylation.</text>
</comment>
<accession>A0A8S1F165</accession>
<evidence type="ECO:0000256" key="7">
    <source>
        <dbReference type="ARBA" id="ARBA00022989"/>
    </source>
</evidence>